<name>C4FJ85_9AQUI</name>
<comment type="caution">
    <text evidence="2">The sequence shown here is derived from an EMBL/GenBank/DDBJ whole genome shotgun (WGS) entry which is preliminary data.</text>
</comment>
<protein>
    <submittedName>
        <fullName evidence="2">Putative lipoprotein</fullName>
    </submittedName>
</protein>
<evidence type="ECO:0000313" key="2">
    <source>
        <dbReference type="EMBL" id="EEP60863.1"/>
    </source>
</evidence>
<evidence type="ECO:0000313" key="3">
    <source>
        <dbReference type="Proteomes" id="UP000005540"/>
    </source>
</evidence>
<keyword evidence="1" id="KW-0732">Signal</keyword>
<sequence length="116" mass="12704">MKKTLFLVSVSAFLSFAISCSKSDNTGQEKGNVGRGMCYIDDMTSDKDIEKCEDGSTVLFLSVRGGADLTPLIGAYAFCDLEKAVVYTGRGVVCKLDKAKMERAKEVFNKIKERGR</sequence>
<reference evidence="2 3" key="1">
    <citation type="submission" date="2009-04" db="EMBL/GenBank/DDBJ databases">
        <authorList>
            <person name="Reysenbach A.-L."/>
            <person name="Heidelberg J.F."/>
            <person name="Nelson W.C."/>
        </authorList>
    </citation>
    <scope>NUCLEOTIDE SEQUENCE [LARGE SCALE GENOMIC DNA]</scope>
    <source>
        <strain evidence="2 3">SS-5</strain>
    </source>
</reference>
<keyword evidence="3" id="KW-1185">Reference proteome</keyword>
<dbReference type="EMBL" id="ABZS01000046">
    <property type="protein sequence ID" value="EEP60863.1"/>
    <property type="molecule type" value="Genomic_DNA"/>
</dbReference>
<gene>
    <name evidence="2" type="ORF">SULYE_0627</name>
</gene>
<proteinExistence type="predicted"/>
<organism evidence="2 3">
    <name type="scientific">Sulfurihydrogenibium yellowstonense SS-5</name>
    <dbReference type="NCBI Taxonomy" id="432331"/>
    <lineage>
        <taxon>Bacteria</taxon>
        <taxon>Pseudomonadati</taxon>
        <taxon>Aquificota</taxon>
        <taxon>Aquificia</taxon>
        <taxon>Aquificales</taxon>
        <taxon>Hydrogenothermaceae</taxon>
        <taxon>Sulfurihydrogenibium</taxon>
    </lineage>
</organism>
<feature type="chain" id="PRO_5002937925" evidence="1">
    <location>
        <begin position="23"/>
        <end position="116"/>
    </location>
</feature>
<dbReference type="OrthoDB" id="7064820at2"/>
<dbReference type="Proteomes" id="UP000005540">
    <property type="component" value="Unassembled WGS sequence"/>
</dbReference>
<dbReference type="RefSeq" id="WP_007546329.1">
    <property type="nucleotide sequence ID" value="NZ_ABZS01000046.1"/>
</dbReference>
<accession>C4FJ85</accession>
<keyword evidence="2" id="KW-0449">Lipoprotein</keyword>
<feature type="signal peptide" evidence="1">
    <location>
        <begin position="1"/>
        <end position="22"/>
    </location>
</feature>
<dbReference type="PROSITE" id="PS51257">
    <property type="entry name" value="PROKAR_LIPOPROTEIN"/>
    <property type="match status" value="1"/>
</dbReference>
<evidence type="ECO:0000256" key="1">
    <source>
        <dbReference type="SAM" id="SignalP"/>
    </source>
</evidence>
<dbReference type="AlphaFoldDB" id="C4FJ85"/>